<dbReference type="PANTHER" id="PTHR47611">
    <property type="entry name" value="HAT DIMERISATION DOMAIN, C-TERMINAL"/>
    <property type="match status" value="1"/>
</dbReference>
<dbReference type="AlphaFoldDB" id="A0A151IRZ7"/>
<dbReference type="EMBL" id="KQ981113">
    <property type="protein sequence ID" value="KYN09384.1"/>
    <property type="molecule type" value="Genomic_DNA"/>
</dbReference>
<accession>A0A151IRZ7</accession>
<dbReference type="GO" id="GO:0046983">
    <property type="term" value="F:protein dimerization activity"/>
    <property type="evidence" value="ECO:0007669"/>
    <property type="project" value="InterPro"/>
</dbReference>
<gene>
    <name evidence="2" type="ORF">ALC57_18489</name>
</gene>
<evidence type="ECO:0000313" key="2">
    <source>
        <dbReference type="EMBL" id="KYN09384.1"/>
    </source>
</evidence>
<protein>
    <recommendedName>
        <fullName evidence="1">HAT C-terminal dimerisation domain-containing protein</fullName>
    </recommendedName>
</protein>
<sequence>NEELNPLSELCKKYLCIPASSTESERTFSTTGQIISDRRSRLKPKNVDILVFLHKNQ</sequence>
<feature type="non-terminal residue" evidence="2">
    <location>
        <position position="1"/>
    </location>
</feature>
<reference evidence="2 3" key="1">
    <citation type="submission" date="2015-09" db="EMBL/GenBank/DDBJ databases">
        <title>Trachymyrmex cornetzi WGS genome.</title>
        <authorList>
            <person name="Nygaard S."/>
            <person name="Hu H."/>
            <person name="Boomsma J."/>
            <person name="Zhang G."/>
        </authorList>
    </citation>
    <scope>NUCLEOTIDE SEQUENCE [LARGE SCALE GENOMIC DNA]</scope>
    <source>
        <strain evidence="2">Tcor2-1</strain>
        <tissue evidence="2">Whole body</tissue>
    </source>
</reference>
<name>A0A151IRZ7_9HYME</name>
<keyword evidence="3" id="KW-1185">Reference proteome</keyword>
<dbReference type="Proteomes" id="UP000078492">
    <property type="component" value="Unassembled WGS sequence"/>
</dbReference>
<feature type="domain" description="HAT C-terminal dimerisation" evidence="1">
    <location>
        <begin position="7"/>
        <end position="56"/>
    </location>
</feature>
<proteinExistence type="predicted"/>
<dbReference type="InterPro" id="IPR012337">
    <property type="entry name" value="RNaseH-like_sf"/>
</dbReference>
<dbReference type="SUPFAM" id="SSF53098">
    <property type="entry name" value="Ribonuclease H-like"/>
    <property type="match status" value="1"/>
</dbReference>
<evidence type="ECO:0000259" key="1">
    <source>
        <dbReference type="Pfam" id="PF05699"/>
    </source>
</evidence>
<dbReference type="InterPro" id="IPR008906">
    <property type="entry name" value="HATC_C_dom"/>
</dbReference>
<organism evidence="2 3">
    <name type="scientific">Trachymyrmex cornetzi</name>
    <dbReference type="NCBI Taxonomy" id="471704"/>
    <lineage>
        <taxon>Eukaryota</taxon>
        <taxon>Metazoa</taxon>
        <taxon>Ecdysozoa</taxon>
        <taxon>Arthropoda</taxon>
        <taxon>Hexapoda</taxon>
        <taxon>Insecta</taxon>
        <taxon>Pterygota</taxon>
        <taxon>Neoptera</taxon>
        <taxon>Endopterygota</taxon>
        <taxon>Hymenoptera</taxon>
        <taxon>Apocrita</taxon>
        <taxon>Aculeata</taxon>
        <taxon>Formicoidea</taxon>
        <taxon>Formicidae</taxon>
        <taxon>Myrmicinae</taxon>
        <taxon>Trachymyrmex</taxon>
    </lineage>
</organism>
<evidence type="ECO:0000313" key="3">
    <source>
        <dbReference type="Proteomes" id="UP000078492"/>
    </source>
</evidence>
<dbReference type="PANTHER" id="PTHR47611:SF3">
    <property type="entry name" value="HAT C-TERMINAL DIMERISATION DOMAIN-CONTAINING PROTEIN"/>
    <property type="match status" value="1"/>
</dbReference>
<dbReference type="Pfam" id="PF05699">
    <property type="entry name" value="Dimer_Tnp_hAT"/>
    <property type="match status" value="1"/>
</dbReference>